<dbReference type="Pfam" id="PF00440">
    <property type="entry name" value="TetR_N"/>
    <property type="match status" value="1"/>
</dbReference>
<organism evidence="4 5">
    <name type="scientific">Sphingobium baderi</name>
    <dbReference type="NCBI Taxonomy" id="1332080"/>
    <lineage>
        <taxon>Bacteria</taxon>
        <taxon>Pseudomonadati</taxon>
        <taxon>Pseudomonadota</taxon>
        <taxon>Alphaproteobacteria</taxon>
        <taxon>Sphingomonadales</taxon>
        <taxon>Sphingomonadaceae</taxon>
        <taxon>Sphingobium</taxon>
    </lineage>
</organism>
<feature type="domain" description="HTH tetR-type" evidence="3">
    <location>
        <begin position="12"/>
        <end position="72"/>
    </location>
</feature>
<keyword evidence="5" id="KW-1185">Reference proteome</keyword>
<dbReference type="Gene3D" id="1.10.357.10">
    <property type="entry name" value="Tetracycline Repressor, domain 2"/>
    <property type="match status" value="1"/>
</dbReference>
<evidence type="ECO:0000259" key="3">
    <source>
        <dbReference type="PROSITE" id="PS50977"/>
    </source>
</evidence>
<dbReference type="OrthoDB" id="2356263at2"/>
<accession>A0A0S3EV88</accession>
<dbReference type="Proteomes" id="UP000056968">
    <property type="component" value="Chromosome"/>
</dbReference>
<dbReference type="STRING" id="1332080.ATN00_02510"/>
<dbReference type="InterPro" id="IPR041474">
    <property type="entry name" value="NicS_C"/>
</dbReference>
<dbReference type="InterPro" id="IPR050109">
    <property type="entry name" value="HTH-type_TetR-like_transc_reg"/>
</dbReference>
<dbReference type="InterPro" id="IPR001647">
    <property type="entry name" value="HTH_TetR"/>
</dbReference>
<dbReference type="SUPFAM" id="SSF46689">
    <property type="entry name" value="Homeodomain-like"/>
    <property type="match status" value="1"/>
</dbReference>
<dbReference type="GO" id="GO:0003677">
    <property type="term" value="F:DNA binding"/>
    <property type="evidence" value="ECO:0007669"/>
    <property type="project" value="UniProtKB-UniRule"/>
</dbReference>
<dbReference type="PROSITE" id="PS50977">
    <property type="entry name" value="HTH_TETR_2"/>
    <property type="match status" value="1"/>
</dbReference>
<dbReference type="SUPFAM" id="SSF48498">
    <property type="entry name" value="Tetracyclin repressor-like, C-terminal domain"/>
    <property type="match status" value="1"/>
</dbReference>
<evidence type="ECO:0000313" key="4">
    <source>
        <dbReference type="EMBL" id="ALR19345.1"/>
    </source>
</evidence>
<gene>
    <name evidence="4" type="ORF">ATN00_02510</name>
</gene>
<keyword evidence="1 2" id="KW-0238">DNA-binding</keyword>
<dbReference type="KEGG" id="sbd:ATN00_02510"/>
<dbReference type="InterPro" id="IPR036271">
    <property type="entry name" value="Tet_transcr_reg_TetR-rel_C_sf"/>
</dbReference>
<evidence type="ECO:0000256" key="1">
    <source>
        <dbReference type="ARBA" id="ARBA00023125"/>
    </source>
</evidence>
<evidence type="ECO:0000313" key="5">
    <source>
        <dbReference type="Proteomes" id="UP000056968"/>
    </source>
</evidence>
<dbReference type="EMBL" id="CP013264">
    <property type="protein sequence ID" value="ALR19345.1"/>
    <property type="molecule type" value="Genomic_DNA"/>
</dbReference>
<dbReference type="Pfam" id="PF17938">
    <property type="entry name" value="TetR_C_29"/>
    <property type="match status" value="1"/>
</dbReference>
<dbReference type="AlphaFoldDB" id="A0A0S3EV88"/>
<sequence length="217" mass="24695">MYETDGMKRDSAVTIARILDAAEQEFSAHGLLAGRVDEIARLSGCSKQLVYRYFESKHGLYQAVLDDISRRHEAHLIRQDYDSLPPIDALSLFVSRLFDIQKRNGGHVILDLAQQQENDEHPIYYKQWPQLVGKIVACLEKIIERGREAGDFSDDIETDDLLILINVMTNGSISFGRFIAKMMSKDMTQDQAGHYMEELGLLFILKAMRKMPVTVDA</sequence>
<name>A0A0S3EV88_9SPHN</name>
<proteinExistence type="predicted"/>
<feature type="DNA-binding region" description="H-T-H motif" evidence="2">
    <location>
        <begin position="35"/>
        <end position="54"/>
    </location>
</feature>
<protein>
    <recommendedName>
        <fullName evidence="3">HTH tetR-type domain-containing protein</fullName>
    </recommendedName>
</protein>
<dbReference type="PANTHER" id="PTHR30328:SF54">
    <property type="entry name" value="HTH-TYPE TRANSCRIPTIONAL REPRESSOR SCO4008"/>
    <property type="match status" value="1"/>
</dbReference>
<dbReference type="PANTHER" id="PTHR30328">
    <property type="entry name" value="TRANSCRIPTIONAL REPRESSOR"/>
    <property type="match status" value="1"/>
</dbReference>
<reference evidence="4 5" key="1">
    <citation type="submission" date="2015-11" db="EMBL/GenBank/DDBJ databases">
        <title>A Two-component Flavoprotein Monooxygenase System MeaXY Responsible for para-Hydroxylation of 2-Methyl-6-ethylaniline and 2,6-Diethylaniline in Sphingobium baderi DE-13.</title>
        <authorList>
            <person name="Cheng M."/>
            <person name="Meng Q."/>
            <person name="Yang Y."/>
            <person name="Chu C."/>
            <person name="Yan X."/>
            <person name="He J."/>
            <person name="Li S."/>
        </authorList>
    </citation>
    <scope>NUCLEOTIDE SEQUENCE [LARGE SCALE GENOMIC DNA]</scope>
    <source>
        <strain evidence="4 5">DE-13</strain>
    </source>
</reference>
<dbReference type="InterPro" id="IPR009057">
    <property type="entry name" value="Homeodomain-like_sf"/>
</dbReference>
<dbReference type="PRINTS" id="PR00455">
    <property type="entry name" value="HTHTETR"/>
</dbReference>
<evidence type="ECO:0000256" key="2">
    <source>
        <dbReference type="PROSITE-ProRule" id="PRU00335"/>
    </source>
</evidence>